<dbReference type="GO" id="GO:0016020">
    <property type="term" value="C:membrane"/>
    <property type="evidence" value="ECO:0007669"/>
    <property type="project" value="TreeGrafter"/>
</dbReference>
<dbReference type="GO" id="GO:0006689">
    <property type="term" value="P:ganglioside catabolic process"/>
    <property type="evidence" value="ECO:0007669"/>
    <property type="project" value="TreeGrafter"/>
</dbReference>
<dbReference type="EMBL" id="VXAG01000922">
    <property type="protein sequence ID" value="NXJ82097.1"/>
    <property type="molecule type" value="Genomic_DNA"/>
</dbReference>
<name>A0A7L0EGD7_TROML</name>
<dbReference type="Gene3D" id="2.120.10.10">
    <property type="match status" value="1"/>
</dbReference>
<evidence type="ECO:0000313" key="1">
    <source>
        <dbReference type="EMBL" id="NXJ82097.1"/>
    </source>
</evidence>
<feature type="non-terminal residue" evidence="1">
    <location>
        <position position="217"/>
    </location>
</feature>
<dbReference type="AlphaFoldDB" id="A0A7L0EGD7"/>
<dbReference type="SUPFAM" id="SSF50939">
    <property type="entry name" value="Sialidases"/>
    <property type="match status" value="1"/>
</dbReference>
<sequence>RLVVPGGTYYVHGRLCGGGALACCTRQHARGGYSDDGGRSWRGGAMVGGAQTGEGGVAEIGASGAHRGGLYCSARALRRGGAVTFSADRGLGGERSARCKALSGGGRGCQGSVVSLGGPTGGSGDATTGGVYSHPTDRHHRRDLGVYLNPSPLGGDGWWHPWVLHGGAAGYSDLAVCRGGFFGCLFECGTGGACEEITFCLFGGDTSDHGEQNLKVS</sequence>
<dbReference type="GO" id="GO:0009313">
    <property type="term" value="P:oligosaccharide catabolic process"/>
    <property type="evidence" value="ECO:0007669"/>
    <property type="project" value="TreeGrafter"/>
</dbReference>
<dbReference type="OrthoDB" id="2739686at2759"/>
<evidence type="ECO:0000313" key="2">
    <source>
        <dbReference type="Proteomes" id="UP000550660"/>
    </source>
</evidence>
<organism evidence="1 2">
    <name type="scientific">Trogon melanurus</name>
    <name type="common">Black-tailed trogon</name>
    <dbReference type="NCBI Taxonomy" id="56311"/>
    <lineage>
        <taxon>Eukaryota</taxon>
        <taxon>Metazoa</taxon>
        <taxon>Chordata</taxon>
        <taxon>Craniata</taxon>
        <taxon>Vertebrata</taxon>
        <taxon>Euteleostomi</taxon>
        <taxon>Archelosauria</taxon>
        <taxon>Archosauria</taxon>
        <taxon>Dinosauria</taxon>
        <taxon>Saurischia</taxon>
        <taxon>Theropoda</taxon>
        <taxon>Coelurosauria</taxon>
        <taxon>Aves</taxon>
        <taxon>Neognathae</taxon>
        <taxon>Neoaves</taxon>
        <taxon>Telluraves</taxon>
        <taxon>Coraciimorphae</taxon>
        <taxon>Trogoniformes</taxon>
        <taxon>Trogonidae</taxon>
        <taxon>Trogon</taxon>
    </lineage>
</organism>
<keyword evidence="2" id="KW-1185">Reference proteome</keyword>
<protein>
    <submittedName>
        <fullName evidence="1">NEUR3 protein</fullName>
    </submittedName>
</protein>
<comment type="caution">
    <text evidence="1">The sequence shown here is derived from an EMBL/GenBank/DDBJ whole genome shotgun (WGS) entry which is preliminary data.</text>
</comment>
<dbReference type="CDD" id="cd15482">
    <property type="entry name" value="Sialidase_non-viral"/>
    <property type="match status" value="1"/>
</dbReference>
<dbReference type="GO" id="GO:0005737">
    <property type="term" value="C:cytoplasm"/>
    <property type="evidence" value="ECO:0007669"/>
    <property type="project" value="TreeGrafter"/>
</dbReference>
<proteinExistence type="predicted"/>
<dbReference type="PANTHER" id="PTHR10628">
    <property type="entry name" value="SIALIDASE"/>
    <property type="match status" value="1"/>
</dbReference>
<feature type="non-terminal residue" evidence="1">
    <location>
        <position position="1"/>
    </location>
</feature>
<dbReference type="PANTHER" id="PTHR10628:SF23">
    <property type="entry name" value="SIALIDASE-3"/>
    <property type="match status" value="1"/>
</dbReference>
<accession>A0A7L0EGD7</accession>
<reference evidence="1 2" key="1">
    <citation type="submission" date="2019-09" db="EMBL/GenBank/DDBJ databases">
        <title>Bird 10,000 Genomes (B10K) Project - Family phase.</title>
        <authorList>
            <person name="Zhang G."/>
        </authorList>
    </citation>
    <scope>NUCLEOTIDE SEQUENCE [LARGE SCALE GENOMIC DNA]</scope>
    <source>
        <strain evidence="1">B10K-DU-007-40</strain>
        <tissue evidence="1">Mixed tissue sample</tissue>
    </source>
</reference>
<dbReference type="InterPro" id="IPR036278">
    <property type="entry name" value="Sialidase_sf"/>
</dbReference>
<gene>
    <name evidence="1" type="primary">Neu3</name>
    <name evidence="1" type="ORF">TROMEL_R15106</name>
</gene>
<dbReference type="InterPro" id="IPR026856">
    <property type="entry name" value="Sialidase_fam"/>
</dbReference>
<dbReference type="Proteomes" id="UP000550660">
    <property type="component" value="Unassembled WGS sequence"/>
</dbReference>
<dbReference type="GO" id="GO:0004308">
    <property type="term" value="F:exo-alpha-sialidase activity"/>
    <property type="evidence" value="ECO:0007669"/>
    <property type="project" value="InterPro"/>
</dbReference>